<name>A0A830G564_9EURY</name>
<organism evidence="1 2">
    <name type="scientific">Halarchaeum rubridurum</name>
    <dbReference type="NCBI Taxonomy" id="489911"/>
    <lineage>
        <taxon>Archaea</taxon>
        <taxon>Methanobacteriati</taxon>
        <taxon>Methanobacteriota</taxon>
        <taxon>Stenosarchaea group</taxon>
        <taxon>Halobacteria</taxon>
        <taxon>Halobacteriales</taxon>
        <taxon>Halobacteriaceae</taxon>
    </lineage>
</organism>
<reference evidence="1" key="1">
    <citation type="journal article" date="2014" name="Int. J. Syst. Evol. Microbiol.">
        <title>Complete genome sequence of Corynebacterium casei LMG S-19264T (=DSM 44701T), isolated from a smear-ripened cheese.</title>
        <authorList>
            <consortium name="US DOE Joint Genome Institute (JGI-PGF)"/>
            <person name="Walter F."/>
            <person name="Albersmeier A."/>
            <person name="Kalinowski J."/>
            <person name="Ruckert C."/>
        </authorList>
    </citation>
    <scope>NUCLEOTIDE SEQUENCE</scope>
    <source>
        <strain evidence="1">JCM 16108</strain>
    </source>
</reference>
<comment type="caution">
    <text evidence="1">The sequence shown here is derived from an EMBL/GenBank/DDBJ whole genome shotgun (WGS) entry which is preliminary data.</text>
</comment>
<evidence type="ECO:0008006" key="3">
    <source>
        <dbReference type="Google" id="ProtNLM"/>
    </source>
</evidence>
<proteinExistence type="predicted"/>
<reference evidence="1" key="2">
    <citation type="submission" date="2020-09" db="EMBL/GenBank/DDBJ databases">
        <authorList>
            <person name="Sun Q."/>
            <person name="Ohkuma M."/>
        </authorList>
    </citation>
    <scope>NUCLEOTIDE SEQUENCE</scope>
    <source>
        <strain evidence="1">JCM 16108</strain>
    </source>
</reference>
<keyword evidence="2" id="KW-1185">Reference proteome</keyword>
<dbReference type="EMBL" id="BMOO01000011">
    <property type="protein sequence ID" value="GGM76135.1"/>
    <property type="molecule type" value="Genomic_DNA"/>
</dbReference>
<sequence length="176" mass="18378">MDTRSNGGGITLSIRETGSRVSIFSVRAYKHADMSQPTVRDAHDGDVDALAALAGIETGAAERLVRDRRVAVAERADDAEGEADGPEVVGVLAYEVSGDAVHVTRLAGETPAVAALLDEPVAFARAENMVVEALVPESADGALDAVTNAGFEAVGDGPRFAGERTTRYRLAVDEND</sequence>
<protein>
    <recommendedName>
        <fullName evidence="3">N-acetyltransferase domain-containing protein</fullName>
    </recommendedName>
</protein>
<accession>A0A830G564</accession>
<gene>
    <name evidence="1" type="ORF">GCM10009017_27530</name>
</gene>
<evidence type="ECO:0000313" key="2">
    <source>
        <dbReference type="Proteomes" id="UP000614609"/>
    </source>
</evidence>
<evidence type="ECO:0000313" key="1">
    <source>
        <dbReference type="EMBL" id="GGM76135.1"/>
    </source>
</evidence>
<dbReference type="Proteomes" id="UP000614609">
    <property type="component" value="Unassembled WGS sequence"/>
</dbReference>
<dbReference type="AlphaFoldDB" id="A0A830G564"/>